<dbReference type="STRING" id="13370.A0A448YP82"/>
<keyword evidence="7" id="KW-0804">Transcription</keyword>
<dbReference type="Proteomes" id="UP000290900">
    <property type="component" value="Unassembled WGS sequence"/>
</dbReference>
<gene>
    <name evidence="14" type="ORF">BRENAR_LOCUS3481</name>
</gene>
<evidence type="ECO:0000256" key="3">
    <source>
        <dbReference type="ARBA" id="ARBA00022723"/>
    </source>
</evidence>
<dbReference type="Pfam" id="PF00172">
    <property type="entry name" value="Zn_clus"/>
    <property type="match status" value="1"/>
</dbReference>
<evidence type="ECO:0000256" key="11">
    <source>
        <dbReference type="SAM" id="MobiDB-lite"/>
    </source>
</evidence>
<protein>
    <recommendedName>
        <fullName evidence="10">Glucose starvation modulator protein 1</fullName>
    </recommendedName>
</protein>
<dbReference type="SMART" id="SM00066">
    <property type="entry name" value="GAL4"/>
    <property type="match status" value="1"/>
</dbReference>
<dbReference type="InterPro" id="IPR050335">
    <property type="entry name" value="ERT1_acuK_gluconeogen_tf"/>
</dbReference>
<dbReference type="PANTHER" id="PTHR47659:SF8">
    <property type="entry name" value="GLUCOSE STARVATION MODULATOR PROTEIN 1"/>
    <property type="match status" value="1"/>
</dbReference>
<dbReference type="InterPro" id="IPR001138">
    <property type="entry name" value="Zn2Cys6_DnaBD"/>
</dbReference>
<comment type="similarity">
    <text evidence="2">Belongs to the ERT1/acuK family.</text>
</comment>
<reference evidence="14 15" key="1">
    <citation type="submission" date="2018-12" db="EMBL/GenBank/DDBJ databases">
        <authorList>
            <person name="Tiukova I."/>
            <person name="Dainat J."/>
        </authorList>
    </citation>
    <scope>NUCLEOTIDE SEQUENCE [LARGE SCALE GENOMIC DNA]</scope>
</reference>
<evidence type="ECO:0000256" key="1">
    <source>
        <dbReference type="ARBA" id="ARBA00004123"/>
    </source>
</evidence>
<keyword evidence="3" id="KW-0479">Metal-binding</keyword>
<feature type="region of interest" description="Disordered" evidence="11">
    <location>
        <begin position="85"/>
        <end position="148"/>
    </location>
</feature>
<dbReference type="OrthoDB" id="2538135at2759"/>
<feature type="domain" description="Zn(2)-C6 fungal-type" evidence="12">
    <location>
        <begin position="19"/>
        <end position="50"/>
    </location>
</feature>
<dbReference type="GO" id="GO:0000981">
    <property type="term" value="F:DNA-binding transcription factor activity, RNA polymerase II-specific"/>
    <property type="evidence" value="ECO:0007669"/>
    <property type="project" value="InterPro"/>
</dbReference>
<evidence type="ECO:0000259" key="12">
    <source>
        <dbReference type="PROSITE" id="PS50048"/>
    </source>
</evidence>
<proteinExistence type="inferred from homology"/>
<comment type="function">
    <text evidence="9">Transcription factor which regulates nonfermentable carbon utilization.</text>
</comment>
<dbReference type="GO" id="GO:0008270">
    <property type="term" value="F:zinc ion binding"/>
    <property type="evidence" value="ECO:0007669"/>
    <property type="project" value="InterPro"/>
</dbReference>
<dbReference type="InterPro" id="IPR036864">
    <property type="entry name" value="Zn2-C6_fun-type_DNA-bd_sf"/>
</dbReference>
<keyword evidence="15" id="KW-1185">Reference proteome</keyword>
<dbReference type="Pfam" id="PF24990">
    <property type="entry name" value="PAS_13"/>
    <property type="match status" value="1"/>
</dbReference>
<evidence type="ECO:0000256" key="6">
    <source>
        <dbReference type="ARBA" id="ARBA00023125"/>
    </source>
</evidence>
<evidence type="ECO:0000256" key="5">
    <source>
        <dbReference type="ARBA" id="ARBA00023015"/>
    </source>
</evidence>
<keyword evidence="8" id="KW-0539">Nucleus</keyword>
<dbReference type="PANTHER" id="PTHR47659">
    <property type="entry name" value="ZN(II)2CYS6 TRANSCRIPTION FACTOR (EUROFUNG)-RELATED"/>
    <property type="match status" value="1"/>
</dbReference>
<evidence type="ECO:0000256" key="2">
    <source>
        <dbReference type="ARBA" id="ARBA00010855"/>
    </source>
</evidence>
<dbReference type="PROSITE" id="PS50048">
    <property type="entry name" value="ZN2_CY6_FUNGAL_2"/>
    <property type="match status" value="1"/>
</dbReference>
<comment type="subcellular location">
    <subcellularLocation>
        <location evidence="1">Nucleus</location>
    </subcellularLocation>
</comment>
<dbReference type="GO" id="GO:0000977">
    <property type="term" value="F:RNA polymerase II transcription regulatory region sequence-specific DNA binding"/>
    <property type="evidence" value="ECO:0007669"/>
    <property type="project" value="TreeGrafter"/>
</dbReference>
<dbReference type="SUPFAM" id="SSF57701">
    <property type="entry name" value="Zn2/Cys6 DNA-binding domain"/>
    <property type="match status" value="1"/>
</dbReference>
<keyword evidence="5" id="KW-0805">Transcription regulation</keyword>
<keyword evidence="4" id="KW-0862">Zinc</keyword>
<keyword evidence="6" id="KW-0238">DNA-binding</keyword>
<dbReference type="PROSITE" id="PS00463">
    <property type="entry name" value="ZN2_CY6_FUNGAL_1"/>
    <property type="match status" value="1"/>
</dbReference>
<evidence type="ECO:0000313" key="14">
    <source>
        <dbReference type="EMBL" id="VEU22750.1"/>
    </source>
</evidence>
<sequence>MTKRLPPEIKLSRRPTRVACEFCHSKHLQCDDTRPCKNCVKRGVQDSCRDAVRKKKSSSRGSIPVPEGQLLAVNVDEAIIGPDGKLKRKRRKYSRRKRKDSIEQEEEVVEQEEQEGHREDEEGGEDEDADEEQDEPTEKPELVSNNQNFMPFEDTSKAILPFSLSVTTLNKLLNPSQDIIKCPPQLHPPVIKEEDNIAQEQQSAAIHTLPMQIDPTFHSSTIRVINPDNTAEINHGRLSDVSSASNGISLTNGNHRLPISSPQEPESPNDQEPLEFTAPSSRRPSLASVSAASNTLIPPQAHSQGLLSAPPSIDTATGGHAEFYNQRHVSGINTNASIASDEAGVVSDNSSKPFMSTTANEEYVKLTDLLNTNPPSPSQSFWDDLAQTSTDDEDYASLPFIEIGIDDNTMRTSYPDNSTPNSYVYNEKHSQMHNTASEIPHDLQEDDDYTSPLIMRHVIKRPDDIYLTSIVKAYQYPKAYHALIAYLKKRFNKPQLIEIAKCMARYRPSFISATKSLYENDLIFTERSFQRTLLEYEQLINMSPSPTIIWRRTGEIVALTNEFATMTGYSKMSLLSKRTFIVELMDDESTLKYLESFSEMAFGDLNATYLTNCNLRKANDNDYLRCCCVWTIKRDVFDIPMLILGQFLPVLT</sequence>
<evidence type="ECO:0000313" key="15">
    <source>
        <dbReference type="Proteomes" id="UP000290900"/>
    </source>
</evidence>
<feature type="region of interest" description="Disordered" evidence="11">
    <location>
        <begin position="244"/>
        <end position="290"/>
    </location>
</feature>
<dbReference type="CDD" id="cd00067">
    <property type="entry name" value="GAL4"/>
    <property type="match status" value="1"/>
</dbReference>
<evidence type="ECO:0000256" key="8">
    <source>
        <dbReference type="ARBA" id="ARBA00023242"/>
    </source>
</evidence>
<dbReference type="InterPro" id="IPR000014">
    <property type="entry name" value="PAS"/>
</dbReference>
<feature type="domain" description="PAS" evidence="13">
    <location>
        <begin position="532"/>
        <end position="604"/>
    </location>
</feature>
<accession>A0A448YP82</accession>
<evidence type="ECO:0000256" key="9">
    <source>
        <dbReference type="ARBA" id="ARBA00037336"/>
    </source>
</evidence>
<dbReference type="AlphaFoldDB" id="A0A448YP82"/>
<feature type="compositionally biased region" description="Acidic residues" evidence="11">
    <location>
        <begin position="121"/>
        <end position="135"/>
    </location>
</feature>
<feature type="compositionally biased region" description="Polar residues" evidence="11">
    <location>
        <begin position="244"/>
        <end position="266"/>
    </location>
</feature>
<dbReference type="GO" id="GO:0005634">
    <property type="term" value="C:nucleus"/>
    <property type="evidence" value="ECO:0007669"/>
    <property type="project" value="UniProtKB-SubCell"/>
</dbReference>
<evidence type="ECO:0000259" key="13">
    <source>
        <dbReference type="PROSITE" id="PS50112"/>
    </source>
</evidence>
<dbReference type="GO" id="GO:0009267">
    <property type="term" value="P:cellular response to starvation"/>
    <property type="evidence" value="ECO:0007669"/>
    <property type="project" value="TreeGrafter"/>
</dbReference>
<dbReference type="EMBL" id="CAACVR010000026">
    <property type="protein sequence ID" value="VEU22750.1"/>
    <property type="molecule type" value="Genomic_DNA"/>
</dbReference>
<evidence type="ECO:0000256" key="7">
    <source>
        <dbReference type="ARBA" id="ARBA00023163"/>
    </source>
</evidence>
<dbReference type="PROSITE" id="PS50112">
    <property type="entry name" value="PAS"/>
    <property type="match status" value="1"/>
</dbReference>
<evidence type="ECO:0000256" key="10">
    <source>
        <dbReference type="ARBA" id="ARBA00039294"/>
    </source>
</evidence>
<dbReference type="InterPro" id="IPR056751">
    <property type="entry name" value="PAS_13"/>
</dbReference>
<feature type="compositionally biased region" description="Polar residues" evidence="11">
    <location>
        <begin position="278"/>
        <end position="290"/>
    </location>
</feature>
<feature type="compositionally biased region" description="Acidic residues" evidence="11">
    <location>
        <begin position="103"/>
        <end position="113"/>
    </location>
</feature>
<evidence type="ECO:0000256" key="4">
    <source>
        <dbReference type="ARBA" id="ARBA00022833"/>
    </source>
</evidence>
<feature type="compositionally biased region" description="Basic residues" evidence="11">
    <location>
        <begin position="86"/>
        <end position="99"/>
    </location>
</feature>
<dbReference type="InParanoid" id="A0A448YP82"/>
<name>A0A448YP82_BRENA</name>
<dbReference type="Gene3D" id="4.10.240.10">
    <property type="entry name" value="Zn(2)-C6 fungal-type DNA-binding domain"/>
    <property type="match status" value="1"/>
</dbReference>
<organism evidence="14 15">
    <name type="scientific">Brettanomyces naardenensis</name>
    <name type="common">Yeast</name>
    <dbReference type="NCBI Taxonomy" id="13370"/>
    <lineage>
        <taxon>Eukaryota</taxon>
        <taxon>Fungi</taxon>
        <taxon>Dikarya</taxon>
        <taxon>Ascomycota</taxon>
        <taxon>Saccharomycotina</taxon>
        <taxon>Pichiomycetes</taxon>
        <taxon>Pichiales</taxon>
        <taxon>Pichiaceae</taxon>
        <taxon>Brettanomyces</taxon>
    </lineage>
</organism>